<sequence>MGMTIEERMQRARSLRKVARRIQLANPSAARIIRAGAKKIELRAARALGKGVKRGS</sequence>
<dbReference type="AlphaFoldDB" id="A0A0F9F8A9"/>
<evidence type="ECO:0000313" key="1">
    <source>
        <dbReference type="EMBL" id="KKL82523.1"/>
    </source>
</evidence>
<organism evidence="1">
    <name type="scientific">marine sediment metagenome</name>
    <dbReference type="NCBI Taxonomy" id="412755"/>
    <lineage>
        <taxon>unclassified sequences</taxon>
        <taxon>metagenomes</taxon>
        <taxon>ecological metagenomes</taxon>
    </lineage>
</organism>
<accession>A0A0F9F8A9</accession>
<name>A0A0F9F8A9_9ZZZZ</name>
<gene>
    <name evidence="1" type="ORF">LCGC14_1983900</name>
</gene>
<reference evidence="1" key="1">
    <citation type="journal article" date="2015" name="Nature">
        <title>Complex archaea that bridge the gap between prokaryotes and eukaryotes.</title>
        <authorList>
            <person name="Spang A."/>
            <person name="Saw J.H."/>
            <person name="Jorgensen S.L."/>
            <person name="Zaremba-Niedzwiedzka K."/>
            <person name="Martijn J."/>
            <person name="Lind A.E."/>
            <person name="van Eijk R."/>
            <person name="Schleper C."/>
            <person name="Guy L."/>
            <person name="Ettema T.J."/>
        </authorList>
    </citation>
    <scope>NUCLEOTIDE SEQUENCE</scope>
</reference>
<proteinExistence type="predicted"/>
<protein>
    <submittedName>
        <fullName evidence="1">Uncharacterized protein</fullName>
    </submittedName>
</protein>
<dbReference type="EMBL" id="LAZR01022255">
    <property type="protein sequence ID" value="KKL82523.1"/>
    <property type="molecule type" value="Genomic_DNA"/>
</dbReference>
<comment type="caution">
    <text evidence="1">The sequence shown here is derived from an EMBL/GenBank/DDBJ whole genome shotgun (WGS) entry which is preliminary data.</text>
</comment>